<protein>
    <submittedName>
        <fullName evidence="1">Bifunctional non-homologous end joining protein LigD</fullName>
    </submittedName>
</protein>
<dbReference type="AlphaFoldDB" id="A0A222VIR9"/>
<proteinExistence type="predicted"/>
<dbReference type="KEGG" id="pmad:BAY61_01230"/>
<gene>
    <name evidence="1" type="ORF">SAMN05421630_103198</name>
</gene>
<keyword evidence="2" id="KW-1185">Reference proteome</keyword>
<sequence>MSPSSLVSNPDKLFYPSGVSKGDVVGYYDDIAETMLPHLRGRPLTLRRYPDGIEGEGWFQKEASNHFPDWLRVEAIPARGKEGDVHHVVCDDARTLVYLANQATIEFHVWLSTVDNLDNPDHIVLDLDPPDGTSLSELRGVARRTRDLFGELGLTPFVQATGGRGYHVVAPLDAEENFDTVRELARAVADRLAEADPERLTTAQRKEKRGNRIFLDTNRNGYGQTFITPYSLRARKGAPVAAPLDWQELSRISPDGFDIDSMRRRLARKTDPWDEIDAHPGSATAALDKLT</sequence>
<dbReference type="PANTHER" id="PTHR42705">
    <property type="entry name" value="BIFUNCTIONAL NON-HOMOLOGOUS END JOINING PROTEIN LIGD"/>
    <property type="match status" value="1"/>
</dbReference>
<accession>A0A222VIR9</accession>
<dbReference type="InterPro" id="IPR052171">
    <property type="entry name" value="NHEJ_LigD"/>
</dbReference>
<organism evidence="1 2">
    <name type="scientific">Prauserella marina</name>
    <dbReference type="NCBI Taxonomy" id="530584"/>
    <lineage>
        <taxon>Bacteria</taxon>
        <taxon>Bacillati</taxon>
        <taxon>Actinomycetota</taxon>
        <taxon>Actinomycetes</taxon>
        <taxon>Pseudonocardiales</taxon>
        <taxon>Pseudonocardiaceae</taxon>
        <taxon>Prauserella</taxon>
    </lineage>
</organism>
<dbReference type="PANTHER" id="PTHR42705:SF2">
    <property type="entry name" value="BIFUNCTIONAL NON-HOMOLOGOUS END JOINING PROTEIN LIGD"/>
    <property type="match status" value="1"/>
</dbReference>
<dbReference type="Gene3D" id="3.90.920.10">
    <property type="entry name" value="DNA primase, PRIM domain"/>
    <property type="match status" value="1"/>
</dbReference>
<reference evidence="1 2" key="1">
    <citation type="submission" date="2016-10" db="EMBL/GenBank/DDBJ databases">
        <authorList>
            <person name="de Groot N.N."/>
        </authorList>
    </citation>
    <scope>NUCLEOTIDE SEQUENCE [LARGE SCALE GENOMIC DNA]</scope>
    <source>
        <strain evidence="1 2">CGMCC 4.5506</strain>
    </source>
</reference>
<evidence type="ECO:0000313" key="1">
    <source>
        <dbReference type="EMBL" id="SDC68739.1"/>
    </source>
</evidence>
<dbReference type="OrthoDB" id="4296267at2"/>
<dbReference type="EMBL" id="FMZE01000003">
    <property type="protein sequence ID" value="SDC68739.1"/>
    <property type="molecule type" value="Genomic_DNA"/>
</dbReference>
<dbReference type="NCBIfam" id="TIGR02778">
    <property type="entry name" value="ligD_pol"/>
    <property type="match status" value="1"/>
</dbReference>
<dbReference type="Proteomes" id="UP000199494">
    <property type="component" value="Unassembled WGS sequence"/>
</dbReference>
<dbReference type="STRING" id="530584.SAMN05421630_103198"/>
<dbReference type="InterPro" id="IPR014145">
    <property type="entry name" value="LigD_pol_dom"/>
</dbReference>
<evidence type="ECO:0000313" key="2">
    <source>
        <dbReference type="Proteomes" id="UP000199494"/>
    </source>
</evidence>
<name>A0A222VIR9_9PSEU</name>
<dbReference type="RefSeq" id="WP_091801426.1">
    <property type="nucleotide sequence ID" value="NZ_CP016353.1"/>
</dbReference>
<dbReference type="CDD" id="cd04861">
    <property type="entry name" value="LigD_Pol_like"/>
    <property type="match status" value="1"/>
</dbReference>
<dbReference type="Pfam" id="PF21686">
    <property type="entry name" value="LigD_Prim-Pol"/>
    <property type="match status" value="1"/>
</dbReference>